<dbReference type="EMBL" id="JBHTLY010000002">
    <property type="protein sequence ID" value="MFD1201538.1"/>
    <property type="molecule type" value="Genomic_DNA"/>
</dbReference>
<keyword evidence="4 5" id="KW-0472">Membrane</keyword>
<evidence type="ECO:0000313" key="7">
    <source>
        <dbReference type="Proteomes" id="UP001597181"/>
    </source>
</evidence>
<dbReference type="InterPro" id="IPR045863">
    <property type="entry name" value="CorA_TM1_TM2"/>
</dbReference>
<organism evidence="6 7">
    <name type="scientific">Leucobacter albus</name>
    <dbReference type="NCBI Taxonomy" id="272210"/>
    <lineage>
        <taxon>Bacteria</taxon>
        <taxon>Bacillati</taxon>
        <taxon>Actinomycetota</taxon>
        <taxon>Actinomycetes</taxon>
        <taxon>Micrococcales</taxon>
        <taxon>Microbacteriaceae</taxon>
        <taxon>Leucobacter</taxon>
    </lineage>
</organism>
<reference evidence="7" key="1">
    <citation type="journal article" date="2019" name="Int. J. Syst. Evol. Microbiol.">
        <title>The Global Catalogue of Microorganisms (GCM) 10K type strain sequencing project: providing services to taxonomists for standard genome sequencing and annotation.</title>
        <authorList>
            <consortium name="The Broad Institute Genomics Platform"/>
            <consortium name="The Broad Institute Genome Sequencing Center for Infectious Disease"/>
            <person name="Wu L."/>
            <person name="Ma J."/>
        </authorList>
    </citation>
    <scope>NUCLEOTIDE SEQUENCE [LARGE SCALE GENOMIC DNA]</scope>
    <source>
        <strain evidence="7">CCUG 50213</strain>
    </source>
</reference>
<evidence type="ECO:0000313" key="6">
    <source>
        <dbReference type="EMBL" id="MFD1201538.1"/>
    </source>
</evidence>
<keyword evidence="7" id="KW-1185">Reference proteome</keyword>
<dbReference type="InterPro" id="IPR002523">
    <property type="entry name" value="MgTranspt_CorA/ZnTranspt_ZntB"/>
</dbReference>
<gene>
    <name evidence="6" type="ORF">ACFQ3U_06495</name>
</gene>
<sequence length="297" mass="32705">MSVRSITRDTWTRVFVDSGSDFETAERVVANRLRGSEVDHERRLPVTFVAAGGGAAHVYELTVIVLPDQIMTIEPGAGVPLLQDVEARLQWSERPGEGPHQAWYAIAQAGFQAAVAALGLMEADINTVRAPMAEAARAEASRSLGVSDLPRVNELLVDIDHALTHVASSIATLTQLARLLRRECTVPGAGVTRPQVDALIQQGEALTRRVEFMVDRHRFLSQGVSQQISTSDLNIVKIFTVLWAILIPGTTLINWYGQNFEVMPELSWEYSSWVQILGVFLLAVIPIYTVKRAGQLR</sequence>
<evidence type="ECO:0000256" key="2">
    <source>
        <dbReference type="ARBA" id="ARBA00022692"/>
    </source>
</evidence>
<feature type="transmembrane region" description="Helical" evidence="5">
    <location>
        <begin position="270"/>
        <end position="290"/>
    </location>
</feature>
<comment type="subcellular location">
    <subcellularLocation>
        <location evidence="1">Membrane</location>
        <topology evidence="1">Multi-pass membrane protein</topology>
    </subcellularLocation>
</comment>
<feature type="transmembrane region" description="Helical" evidence="5">
    <location>
        <begin position="235"/>
        <end position="258"/>
    </location>
</feature>
<dbReference type="Pfam" id="PF01544">
    <property type="entry name" value="CorA"/>
    <property type="match status" value="1"/>
</dbReference>
<evidence type="ECO:0000256" key="5">
    <source>
        <dbReference type="SAM" id="Phobius"/>
    </source>
</evidence>
<comment type="caution">
    <text evidence="6">The sequence shown here is derived from an EMBL/GenBank/DDBJ whole genome shotgun (WGS) entry which is preliminary data.</text>
</comment>
<keyword evidence="3 5" id="KW-1133">Transmembrane helix</keyword>
<dbReference type="PANTHER" id="PTHR47685:SF1">
    <property type="entry name" value="MAGNESIUM TRANSPORT PROTEIN CORA"/>
    <property type="match status" value="1"/>
</dbReference>
<proteinExistence type="predicted"/>
<dbReference type="Gene3D" id="1.20.58.340">
    <property type="entry name" value="Magnesium transport protein CorA, transmembrane region"/>
    <property type="match status" value="1"/>
</dbReference>
<dbReference type="InterPro" id="IPR050829">
    <property type="entry name" value="CorA_MIT"/>
</dbReference>
<dbReference type="PANTHER" id="PTHR47685">
    <property type="entry name" value="MAGNESIUM TRANSPORT PROTEIN CORA"/>
    <property type="match status" value="1"/>
</dbReference>
<dbReference type="Proteomes" id="UP001597181">
    <property type="component" value="Unassembled WGS sequence"/>
</dbReference>
<dbReference type="RefSeq" id="WP_343958036.1">
    <property type="nucleotide sequence ID" value="NZ_BAAAKZ010000002.1"/>
</dbReference>
<keyword evidence="2 5" id="KW-0812">Transmembrane</keyword>
<name>A0ABW3TM57_9MICO</name>
<accession>A0ABW3TM57</accession>
<evidence type="ECO:0000256" key="3">
    <source>
        <dbReference type="ARBA" id="ARBA00022989"/>
    </source>
</evidence>
<evidence type="ECO:0000256" key="1">
    <source>
        <dbReference type="ARBA" id="ARBA00004141"/>
    </source>
</evidence>
<protein>
    <submittedName>
        <fullName evidence="6">CorA family divalent cation transporter</fullName>
    </submittedName>
</protein>
<evidence type="ECO:0000256" key="4">
    <source>
        <dbReference type="ARBA" id="ARBA00023136"/>
    </source>
</evidence>
<dbReference type="SUPFAM" id="SSF144083">
    <property type="entry name" value="Magnesium transport protein CorA, transmembrane region"/>
    <property type="match status" value="1"/>
</dbReference>